<dbReference type="PANTHER" id="PTHR46298">
    <property type="entry name" value="ANDROGLOBIN"/>
    <property type="match status" value="1"/>
</dbReference>
<evidence type="ECO:0000256" key="1">
    <source>
        <dbReference type="SAM" id="MobiDB-lite"/>
    </source>
</evidence>
<feature type="compositionally biased region" description="Low complexity" evidence="1">
    <location>
        <begin position="370"/>
        <end position="381"/>
    </location>
</feature>
<proteinExistence type="predicted"/>
<keyword evidence="3" id="KW-1185">Reference proteome</keyword>
<dbReference type="AlphaFoldDB" id="A0A8J4TLA8"/>
<organism evidence="2 3">
    <name type="scientific">Paragonimus heterotremus</name>
    <dbReference type="NCBI Taxonomy" id="100268"/>
    <lineage>
        <taxon>Eukaryota</taxon>
        <taxon>Metazoa</taxon>
        <taxon>Spiralia</taxon>
        <taxon>Lophotrochozoa</taxon>
        <taxon>Platyhelminthes</taxon>
        <taxon>Trematoda</taxon>
        <taxon>Digenea</taxon>
        <taxon>Plagiorchiida</taxon>
        <taxon>Troglotremata</taxon>
        <taxon>Troglotrematidae</taxon>
        <taxon>Paragonimus</taxon>
    </lineage>
</organism>
<feature type="region of interest" description="Disordered" evidence="1">
    <location>
        <begin position="137"/>
        <end position="198"/>
    </location>
</feature>
<protein>
    <submittedName>
        <fullName evidence="2">Uncharacterized protein</fullName>
    </submittedName>
</protein>
<name>A0A8J4TLA8_9TREM</name>
<feature type="compositionally biased region" description="Basic and acidic residues" evidence="1">
    <location>
        <begin position="151"/>
        <end position="198"/>
    </location>
</feature>
<dbReference type="EMBL" id="LUCH01000908">
    <property type="protein sequence ID" value="KAF5404056.1"/>
    <property type="molecule type" value="Genomic_DNA"/>
</dbReference>
<evidence type="ECO:0000313" key="2">
    <source>
        <dbReference type="EMBL" id="KAF5404056.1"/>
    </source>
</evidence>
<reference evidence="2" key="1">
    <citation type="submission" date="2019-05" db="EMBL/GenBank/DDBJ databases">
        <title>Annotation for the trematode Paragonimus heterotremus.</title>
        <authorList>
            <person name="Choi Y.-J."/>
        </authorList>
    </citation>
    <scope>NUCLEOTIDE SEQUENCE</scope>
    <source>
        <strain evidence="2">LC</strain>
    </source>
</reference>
<feature type="compositionally biased region" description="Polar residues" evidence="1">
    <location>
        <begin position="348"/>
        <end position="369"/>
    </location>
</feature>
<dbReference type="Proteomes" id="UP000748531">
    <property type="component" value="Unassembled WGS sequence"/>
</dbReference>
<accession>A0A8J4TLA8</accession>
<dbReference type="PANTHER" id="PTHR46298:SF1">
    <property type="entry name" value="ANDROGLOBIN"/>
    <property type="match status" value="1"/>
</dbReference>
<comment type="caution">
    <text evidence="2">The sequence shown here is derived from an EMBL/GenBank/DDBJ whole genome shotgun (WGS) entry which is preliminary data.</text>
</comment>
<sequence>MVLLPPSLTVAHTRRPHEILGSKTPVVFDPEVVHMVDLFYCNEHLFKSETVRWIICEIQNLWLAGRRKVAAMDAPEGTTVDYVYNWQPWTHIYAITKVGKEPNVPQYNPYGKNRSSEMIWDYLEHYLPVWKRPDQTGPNIESHVDSSQTAEHADKSAVNTTKEKKESGKEKAKDKKGSEKIKDSSKEKKDSVKAAIVKPEEPKSLMPAAMLFASYGNMTGQISRFTADRCNQVNKATRLSDMGFGCLYSNPICLSAQRKIPLVAPLPEKPIQRWKLIRPQPPDFQFNEYAAAVGTQERRETEPIRSLLLCTSLHKQSFREPVDIITERPDSEDTWRRASVLLSEPNDKPQNGSPNHLGAQNSNSQSLVRTSLSGSASTSSGKVQKKTGQEERKKKGANRPKWPQRGSVAETARSITTPVEDAVKLLAQHEEEEAAANATSGVTATTIQQKEYWVDIDEFCELFE</sequence>
<gene>
    <name evidence="2" type="ORF">PHET_02347</name>
</gene>
<dbReference type="InterPro" id="IPR053033">
    <property type="entry name" value="Androglobin-like"/>
</dbReference>
<feature type="region of interest" description="Disordered" evidence="1">
    <location>
        <begin position="343"/>
        <end position="415"/>
    </location>
</feature>
<evidence type="ECO:0000313" key="3">
    <source>
        <dbReference type="Proteomes" id="UP000748531"/>
    </source>
</evidence>
<dbReference type="OrthoDB" id="9374162at2759"/>